<gene>
    <name evidence="2" type="ORF">ACFQE1_17935</name>
</gene>
<accession>A0ABD5S574</accession>
<proteinExistence type="predicted"/>
<dbReference type="EMBL" id="JBHSWU010000957">
    <property type="protein sequence ID" value="MFC6726208.1"/>
    <property type="molecule type" value="Genomic_DNA"/>
</dbReference>
<organism evidence="2 3">
    <name type="scientific">Halobium palmae</name>
    <dbReference type="NCBI Taxonomy" id="1776492"/>
    <lineage>
        <taxon>Archaea</taxon>
        <taxon>Methanobacteriati</taxon>
        <taxon>Methanobacteriota</taxon>
        <taxon>Stenosarchaea group</taxon>
        <taxon>Halobacteria</taxon>
        <taxon>Halobacteriales</taxon>
        <taxon>Haloferacaceae</taxon>
        <taxon>Halobium</taxon>
    </lineage>
</organism>
<evidence type="ECO:0000256" key="1">
    <source>
        <dbReference type="SAM" id="MobiDB-lite"/>
    </source>
</evidence>
<evidence type="ECO:0008006" key="4">
    <source>
        <dbReference type="Google" id="ProtNLM"/>
    </source>
</evidence>
<name>A0ABD5S574_9EURY</name>
<keyword evidence="3" id="KW-1185">Reference proteome</keyword>
<dbReference type="AlphaFoldDB" id="A0ABD5S574"/>
<feature type="region of interest" description="Disordered" evidence="1">
    <location>
        <begin position="1"/>
        <end position="20"/>
    </location>
</feature>
<protein>
    <recommendedName>
        <fullName evidence="4">Restriction endonuclease</fullName>
    </recommendedName>
</protein>
<evidence type="ECO:0000313" key="3">
    <source>
        <dbReference type="Proteomes" id="UP001596328"/>
    </source>
</evidence>
<dbReference type="Proteomes" id="UP001596328">
    <property type="component" value="Unassembled WGS sequence"/>
</dbReference>
<sequence length="74" mass="8023">MSDVIESDSPGSVADPTDATEAWPEFGLRYDYGSDVYEALDEGDLVVYEPVSGMERGRWILAGDGAYVSVESVQ</sequence>
<comment type="caution">
    <text evidence="2">The sequence shown here is derived from an EMBL/GenBank/DDBJ whole genome shotgun (WGS) entry which is preliminary data.</text>
</comment>
<reference evidence="2 3" key="1">
    <citation type="journal article" date="2019" name="Int. J. Syst. Evol. Microbiol.">
        <title>The Global Catalogue of Microorganisms (GCM) 10K type strain sequencing project: providing services to taxonomists for standard genome sequencing and annotation.</title>
        <authorList>
            <consortium name="The Broad Institute Genomics Platform"/>
            <consortium name="The Broad Institute Genome Sequencing Center for Infectious Disease"/>
            <person name="Wu L."/>
            <person name="Ma J."/>
        </authorList>
    </citation>
    <scope>NUCLEOTIDE SEQUENCE [LARGE SCALE GENOMIC DNA]</scope>
    <source>
        <strain evidence="2 3">NBRC 111368</strain>
    </source>
</reference>
<evidence type="ECO:0000313" key="2">
    <source>
        <dbReference type="EMBL" id="MFC6726208.1"/>
    </source>
</evidence>